<protein>
    <submittedName>
        <fullName evidence="2">Uncharacterized protein</fullName>
    </submittedName>
</protein>
<keyword evidence="3" id="KW-1185">Reference proteome</keyword>
<organism evidence="2 3">
    <name type="scientific">Haloferax massiliensis</name>
    <dbReference type="NCBI Taxonomy" id="1476858"/>
    <lineage>
        <taxon>Archaea</taxon>
        <taxon>Methanobacteriati</taxon>
        <taxon>Methanobacteriota</taxon>
        <taxon>Stenosarchaea group</taxon>
        <taxon>Halobacteria</taxon>
        <taxon>Halobacteriales</taxon>
        <taxon>Haloferacaceae</taxon>
        <taxon>Haloferax</taxon>
    </lineage>
</organism>
<dbReference type="RefSeq" id="WP_264371805.1">
    <property type="nucleotide sequence ID" value="NZ_CABLRR010000002.1"/>
</dbReference>
<keyword evidence="1" id="KW-0812">Transmembrane</keyword>
<proteinExistence type="predicted"/>
<name>A0A0D6JRG1_9EURY</name>
<dbReference type="AlphaFoldDB" id="A0A0D6JRG1"/>
<accession>A0A0D6JRG1</accession>
<reference evidence="3" key="1">
    <citation type="submission" date="2015-03" db="EMBL/GenBank/DDBJ databases">
        <authorList>
            <person name="Urmite Genomes"/>
        </authorList>
    </citation>
    <scope>NUCLEOTIDE SEQUENCE [LARGE SCALE GENOMIC DNA]</scope>
    <source>
        <strain evidence="3">Arc-Hr</strain>
    </source>
</reference>
<keyword evidence="1" id="KW-1133">Transmembrane helix</keyword>
<sequence length="42" mass="4541">MTLLLQAAAESGSVTGFLVTIAVLFSLPLVILLLGRLFEQFF</sequence>
<keyword evidence="1" id="KW-0472">Membrane</keyword>
<evidence type="ECO:0000256" key="1">
    <source>
        <dbReference type="SAM" id="Phobius"/>
    </source>
</evidence>
<evidence type="ECO:0000313" key="2">
    <source>
        <dbReference type="EMBL" id="CQR50190.1"/>
    </source>
</evidence>
<dbReference type="Proteomes" id="UP000198902">
    <property type="component" value="Unassembled WGS sequence"/>
</dbReference>
<evidence type="ECO:0000313" key="3">
    <source>
        <dbReference type="Proteomes" id="UP000198902"/>
    </source>
</evidence>
<dbReference type="EMBL" id="CSTE01000002">
    <property type="protein sequence ID" value="CQR50190.1"/>
    <property type="molecule type" value="Genomic_DNA"/>
</dbReference>
<gene>
    <name evidence="2" type="ORF">BN996_01667</name>
</gene>
<feature type="transmembrane region" description="Helical" evidence="1">
    <location>
        <begin position="12"/>
        <end position="34"/>
    </location>
</feature>